<reference evidence="1 2" key="1">
    <citation type="submission" date="2024-04" db="EMBL/GenBank/DDBJ databases">
        <authorList>
            <person name="Cremers G."/>
        </authorList>
    </citation>
    <scope>NUCLEOTIDE SEQUENCE [LARGE SCALE GENOMIC DNA]</scope>
    <source>
        <strain evidence="1">MeCH1-AG</strain>
    </source>
</reference>
<dbReference type="Proteomes" id="UP001497493">
    <property type="component" value="Chromosome"/>
</dbReference>
<gene>
    <name evidence="1" type="ORF">MECH1_V1_0616</name>
</gene>
<dbReference type="RefSeq" id="WP_348758952.1">
    <property type="nucleotide sequence ID" value="NZ_OZ026884.1"/>
</dbReference>
<evidence type="ECO:0000313" key="1">
    <source>
        <dbReference type="EMBL" id="CAL1239392.1"/>
    </source>
</evidence>
<protein>
    <recommendedName>
        <fullName evidence="3">Tetratricopeptide repeat protein</fullName>
    </recommendedName>
</protein>
<accession>A0ABP1C6I1</accession>
<proteinExistence type="predicted"/>
<name>A0ABP1C6I1_9GAMM</name>
<organism evidence="1 2">
    <name type="scientific">Candidatus Methylocalor cossyra</name>
    <dbReference type="NCBI Taxonomy" id="3108543"/>
    <lineage>
        <taxon>Bacteria</taxon>
        <taxon>Pseudomonadati</taxon>
        <taxon>Pseudomonadota</taxon>
        <taxon>Gammaproteobacteria</taxon>
        <taxon>Methylococcales</taxon>
        <taxon>Methylococcaceae</taxon>
        <taxon>Candidatus Methylocalor</taxon>
    </lineage>
</organism>
<sequence>MVDRLGGPGHPVLEPVLTPGGTAAATERRLLEARRQNPTCRAIYFALYRFYRGANRLDEAEATLRCALREAARQGGFTSDWTLLNRDNVATSRLRAGEGPVRFFCAALKALAGVKRRRRFTGEARAILAKLEQLTSARRWRDETSG</sequence>
<evidence type="ECO:0008006" key="3">
    <source>
        <dbReference type="Google" id="ProtNLM"/>
    </source>
</evidence>
<evidence type="ECO:0000313" key="2">
    <source>
        <dbReference type="Proteomes" id="UP001497493"/>
    </source>
</evidence>
<keyword evidence="2" id="KW-1185">Reference proteome</keyword>
<dbReference type="EMBL" id="OZ026884">
    <property type="protein sequence ID" value="CAL1239392.1"/>
    <property type="molecule type" value="Genomic_DNA"/>
</dbReference>